<keyword evidence="3" id="KW-1185">Reference proteome</keyword>
<gene>
    <name evidence="2" type="ORF">H8707_08015</name>
</gene>
<keyword evidence="1" id="KW-0812">Transmembrane</keyword>
<dbReference type="Proteomes" id="UP000601171">
    <property type="component" value="Unassembled WGS sequence"/>
</dbReference>
<comment type="caution">
    <text evidence="2">The sequence shown here is derived from an EMBL/GenBank/DDBJ whole genome shotgun (WGS) entry which is preliminary data.</text>
</comment>
<accession>A0A926ER36</accession>
<dbReference type="Pfam" id="PF22564">
    <property type="entry name" value="HAAS"/>
    <property type="match status" value="1"/>
</dbReference>
<protein>
    <submittedName>
        <fullName evidence="2">Uncharacterized protein</fullName>
    </submittedName>
</protein>
<keyword evidence="1" id="KW-1133">Transmembrane helix</keyword>
<dbReference type="InterPro" id="IPR047928">
    <property type="entry name" value="Perm_prefix_1"/>
</dbReference>
<sequence length="236" mass="27040">MNLLKSDKFINEVISYIKFPFDREDIRKELEDHILDKMEYYDSRGIDKVTAEELTLRDMGNPKEIGIALNREHNFVLGWIYKITNALVTIFLIITVFTVGISLISTIFSGNPAKHIAKEDIVYDIKVNEKVKIDDRVIKFKNVIYEKNGDLNIIYEYYDTKPLGMGWSLGSIGTIRDNLGNEYFVSSGSSSGGIVTKGISTISNFSDKIDTLIIEYDMYNRYYKVEIPLKTGDLNE</sequence>
<dbReference type="NCBIfam" id="NF038403">
    <property type="entry name" value="perm_prefix_1"/>
    <property type="match status" value="1"/>
</dbReference>
<organism evidence="2 3">
    <name type="scientific">Paratissierella segnis</name>
    <dbReference type="NCBI Taxonomy" id="2763679"/>
    <lineage>
        <taxon>Bacteria</taxon>
        <taxon>Bacillati</taxon>
        <taxon>Bacillota</taxon>
        <taxon>Tissierellia</taxon>
        <taxon>Tissierellales</taxon>
        <taxon>Tissierellaceae</taxon>
        <taxon>Paratissierella</taxon>
    </lineage>
</organism>
<proteinExistence type="predicted"/>
<evidence type="ECO:0000313" key="3">
    <source>
        <dbReference type="Proteomes" id="UP000601171"/>
    </source>
</evidence>
<evidence type="ECO:0000256" key="1">
    <source>
        <dbReference type="SAM" id="Phobius"/>
    </source>
</evidence>
<name>A0A926ER36_9FIRM</name>
<dbReference type="EMBL" id="JACRTG010000018">
    <property type="protein sequence ID" value="MBC8588183.1"/>
    <property type="molecule type" value="Genomic_DNA"/>
</dbReference>
<feature type="transmembrane region" description="Helical" evidence="1">
    <location>
        <begin position="86"/>
        <end position="108"/>
    </location>
</feature>
<evidence type="ECO:0000313" key="2">
    <source>
        <dbReference type="EMBL" id="MBC8588183.1"/>
    </source>
</evidence>
<keyword evidence="1" id="KW-0472">Membrane</keyword>
<reference evidence="2" key="1">
    <citation type="submission" date="2020-08" db="EMBL/GenBank/DDBJ databases">
        <title>Genome public.</title>
        <authorList>
            <person name="Liu C."/>
            <person name="Sun Q."/>
        </authorList>
    </citation>
    <scope>NUCLEOTIDE SEQUENCE</scope>
    <source>
        <strain evidence="2">BX21</strain>
    </source>
</reference>
<dbReference type="RefSeq" id="WP_262429634.1">
    <property type="nucleotide sequence ID" value="NZ_JACRTG010000018.1"/>
</dbReference>
<dbReference type="AlphaFoldDB" id="A0A926ER36"/>